<dbReference type="RefSeq" id="WP_106137068.1">
    <property type="nucleotide sequence ID" value="NZ_PVTE01000005.1"/>
</dbReference>
<name>A0A2T0T8A6_9BACT</name>
<dbReference type="PROSITE" id="PS51257">
    <property type="entry name" value="PROKAR_LIPOPROTEIN"/>
    <property type="match status" value="1"/>
</dbReference>
<accession>A0A2T0T8A6</accession>
<keyword evidence="2" id="KW-1185">Reference proteome</keyword>
<dbReference type="EMBL" id="PVTE01000005">
    <property type="protein sequence ID" value="PRY41858.1"/>
    <property type="molecule type" value="Genomic_DNA"/>
</dbReference>
<dbReference type="Proteomes" id="UP000238375">
    <property type="component" value="Unassembled WGS sequence"/>
</dbReference>
<dbReference type="OrthoDB" id="949109at2"/>
<protein>
    <recommendedName>
        <fullName evidence="3">Lipocalin-like protein</fullName>
    </recommendedName>
</protein>
<dbReference type="AlphaFoldDB" id="A0A2T0T8A6"/>
<organism evidence="1 2">
    <name type="scientific">Spirosoma oryzae</name>
    <dbReference type="NCBI Taxonomy" id="1469603"/>
    <lineage>
        <taxon>Bacteria</taxon>
        <taxon>Pseudomonadati</taxon>
        <taxon>Bacteroidota</taxon>
        <taxon>Cytophagia</taxon>
        <taxon>Cytophagales</taxon>
        <taxon>Cytophagaceae</taxon>
        <taxon>Spirosoma</taxon>
    </lineage>
</organism>
<proteinExistence type="predicted"/>
<evidence type="ECO:0008006" key="3">
    <source>
        <dbReference type="Google" id="ProtNLM"/>
    </source>
</evidence>
<gene>
    <name evidence="1" type="ORF">CLV58_10557</name>
</gene>
<comment type="caution">
    <text evidence="1">The sequence shown here is derived from an EMBL/GenBank/DDBJ whole genome shotgun (WGS) entry which is preliminary data.</text>
</comment>
<sequence length="172" mass="18090">MASPKRSFLFSVLPSAVILGLLLVVSCKNGDPTTTTTNNSIQGSWRITAVNISPAVVQSGVSFSEITSPLNLLENNCIGSTTLTFSNGTVTNNSTSISACTNSTNSKQLVNTFFASSTSYTETDNQLTVRGPQTITATKTVNNATATLVTSLSVNPLNQPTPTSYTMVLTKQ</sequence>
<evidence type="ECO:0000313" key="1">
    <source>
        <dbReference type="EMBL" id="PRY41858.1"/>
    </source>
</evidence>
<evidence type="ECO:0000313" key="2">
    <source>
        <dbReference type="Proteomes" id="UP000238375"/>
    </source>
</evidence>
<reference evidence="1 2" key="1">
    <citation type="submission" date="2018-03" db="EMBL/GenBank/DDBJ databases">
        <title>Genomic Encyclopedia of Archaeal and Bacterial Type Strains, Phase II (KMG-II): from individual species to whole genera.</title>
        <authorList>
            <person name="Goeker M."/>
        </authorList>
    </citation>
    <scope>NUCLEOTIDE SEQUENCE [LARGE SCALE GENOMIC DNA]</scope>
    <source>
        <strain evidence="1 2">DSM 28354</strain>
    </source>
</reference>